<gene>
    <name evidence="2" type="ORF">HOO65_010492</name>
</gene>
<feature type="region of interest" description="Disordered" evidence="1">
    <location>
        <begin position="1"/>
        <end position="99"/>
    </location>
</feature>
<dbReference type="EMBL" id="JABSNW010000001">
    <property type="protein sequence ID" value="KAL2891134.1"/>
    <property type="molecule type" value="Genomic_DNA"/>
</dbReference>
<organism evidence="2 3">
    <name type="scientific">Ceratocystis lukuohia</name>
    <dbReference type="NCBI Taxonomy" id="2019550"/>
    <lineage>
        <taxon>Eukaryota</taxon>
        <taxon>Fungi</taxon>
        <taxon>Dikarya</taxon>
        <taxon>Ascomycota</taxon>
        <taxon>Pezizomycotina</taxon>
        <taxon>Sordariomycetes</taxon>
        <taxon>Hypocreomycetidae</taxon>
        <taxon>Microascales</taxon>
        <taxon>Ceratocystidaceae</taxon>
        <taxon>Ceratocystis</taxon>
    </lineage>
</organism>
<feature type="compositionally biased region" description="Low complexity" evidence="1">
    <location>
        <begin position="241"/>
        <end position="252"/>
    </location>
</feature>
<evidence type="ECO:0000256" key="1">
    <source>
        <dbReference type="SAM" id="MobiDB-lite"/>
    </source>
</evidence>
<feature type="compositionally biased region" description="Polar residues" evidence="1">
    <location>
        <begin position="230"/>
        <end position="240"/>
    </location>
</feature>
<name>A0ABR4MS77_9PEZI</name>
<feature type="region of interest" description="Disordered" evidence="1">
    <location>
        <begin position="119"/>
        <end position="288"/>
    </location>
</feature>
<feature type="compositionally biased region" description="Polar residues" evidence="1">
    <location>
        <begin position="119"/>
        <end position="128"/>
    </location>
</feature>
<proteinExistence type="predicted"/>
<evidence type="ECO:0000313" key="2">
    <source>
        <dbReference type="EMBL" id="KAL2891134.1"/>
    </source>
</evidence>
<sequence length="450" mass="50031">MSGLGPAPPHAEMPPYPGYMHTGYRPDPYHSPPGTTHSSPRGTPYNPYYAVPPPRAASTQSPQRPATRAHFRTASTAATPVYGEYNSPRPPTASPRYNSEGQYATANVSNGLYSRNFPSFATSPLQPNHSRRHSFIPTRDSTPSGESDEEFFNRDGALVYTATSGRGRRSDYHLPGSSGLAPRRRRNSFGDDAMREHATDRDLSQAGPYHSMHDVYDKPSGRHHQGMPSRPTTATRRPSMTTPQRPATTAPRSNHKKTTSSAAPPAAKPRPATEADAKKHGIPKGYSLKNWDPTQDPILLLGSVFDANSLGKWIYDWTVHYHGAAKTEAEHAGKLWLFLIQMYGKIRTGDQIVENIRSKRSKEVVEDFLDSGDRLIERLRRLLKSCEAPMLRAAETHKGGLGSNSGIEFVKTLFGEDKQLRETESFIKALQTFIRRWDANCEDIIRNPTL</sequence>
<dbReference type="RefSeq" id="XP_070862314.1">
    <property type="nucleotide sequence ID" value="XM_070999729.1"/>
</dbReference>
<dbReference type="Proteomes" id="UP001610728">
    <property type="component" value="Unassembled WGS sequence"/>
</dbReference>
<reference evidence="2 3" key="1">
    <citation type="submission" date="2020-05" db="EMBL/GenBank/DDBJ databases">
        <title>Ceratocystis lukuohia genome.</title>
        <authorList>
            <person name="Harrington T.C."/>
            <person name="Kim K."/>
            <person name="Mayers C.G."/>
        </authorList>
    </citation>
    <scope>NUCLEOTIDE SEQUENCE [LARGE SCALE GENOMIC DNA]</scope>
    <source>
        <strain evidence="2 3">C4212</strain>
    </source>
</reference>
<feature type="compositionally biased region" description="Pro residues" evidence="1">
    <location>
        <begin position="1"/>
        <end position="17"/>
    </location>
</feature>
<keyword evidence="3" id="KW-1185">Reference proteome</keyword>
<accession>A0ABR4MS77</accession>
<feature type="compositionally biased region" description="Low complexity" evidence="1">
    <location>
        <begin position="259"/>
        <end position="270"/>
    </location>
</feature>
<feature type="compositionally biased region" description="Basic and acidic residues" evidence="1">
    <location>
        <begin position="188"/>
        <end position="203"/>
    </location>
</feature>
<comment type="caution">
    <text evidence="2">The sequence shown here is derived from an EMBL/GenBank/DDBJ whole genome shotgun (WGS) entry which is preliminary data.</text>
</comment>
<dbReference type="GeneID" id="98114738"/>
<evidence type="ECO:0000313" key="3">
    <source>
        <dbReference type="Proteomes" id="UP001610728"/>
    </source>
</evidence>
<feature type="compositionally biased region" description="Basic and acidic residues" evidence="1">
    <location>
        <begin position="211"/>
        <end position="220"/>
    </location>
</feature>
<protein>
    <recommendedName>
        <fullName evidence="4">Vegetative cell wall protein gp1</fullName>
    </recommendedName>
</protein>
<evidence type="ECO:0008006" key="4">
    <source>
        <dbReference type="Google" id="ProtNLM"/>
    </source>
</evidence>